<evidence type="ECO:0000256" key="3">
    <source>
        <dbReference type="SAM" id="MobiDB-lite"/>
    </source>
</evidence>
<dbReference type="OrthoDB" id="5333823at2759"/>
<feature type="domain" description="Zn(2)-C6 fungal-type" evidence="4">
    <location>
        <begin position="20"/>
        <end position="50"/>
    </location>
</feature>
<dbReference type="STRING" id="1849047.A0A3D8QSI6"/>
<dbReference type="GO" id="GO:0000976">
    <property type="term" value="F:transcription cis-regulatory region binding"/>
    <property type="evidence" value="ECO:0007669"/>
    <property type="project" value="TreeGrafter"/>
</dbReference>
<dbReference type="SMART" id="SM00066">
    <property type="entry name" value="GAL4"/>
    <property type="match status" value="1"/>
</dbReference>
<dbReference type="AlphaFoldDB" id="A0A3D8QSI6"/>
<gene>
    <name evidence="5" type="ORF">BP6252_10289</name>
</gene>
<evidence type="ECO:0000256" key="1">
    <source>
        <dbReference type="ARBA" id="ARBA00004123"/>
    </source>
</evidence>
<comment type="caution">
    <text evidence="5">The sequence shown here is derived from an EMBL/GenBank/DDBJ whole genome shotgun (WGS) entry which is preliminary data.</text>
</comment>
<evidence type="ECO:0000313" key="5">
    <source>
        <dbReference type="EMBL" id="RDW64638.1"/>
    </source>
</evidence>
<dbReference type="GO" id="GO:0000981">
    <property type="term" value="F:DNA-binding transcription factor activity, RNA polymerase II-specific"/>
    <property type="evidence" value="ECO:0007669"/>
    <property type="project" value="InterPro"/>
</dbReference>
<dbReference type="CDD" id="cd00067">
    <property type="entry name" value="GAL4"/>
    <property type="match status" value="1"/>
</dbReference>
<feature type="compositionally biased region" description="Low complexity" evidence="3">
    <location>
        <begin position="387"/>
        <end position="399"/>
    </location>
</feature>
<dbReference type="InterPro" id="IPR021858">
    <property type="entry name" value="Fun_TF"/>
</dbReference>
<dbReference type="InterPro" id="IPR001138">
    <property type="entry name" value="Zn2Cys6_DnaBD"/>
</dbReference>
<proteinExistence type="predicted"/>
<dbReference type="PANTHER" id="PTHR37534:SF49">
    <property type="entry name" value="LYSINE BIOSYNTHESIS REGULATORY PROTEIN LYS14"/>
    <property type="match status" value="1"/>
</dbReference>
<dbReference type="PROSITE" id="PS50048">
    <property type="entry name" value="ZN2_CY6_FUNGAL_2"/>
    <property type="match status" value="1"/>
</dbReference>
<evidence type="ECO:0000256" key="2">
    <source>
        <dbReference type="ARBA" id="ARBA00023242"/>
    </source>
</evidence>
<evidence type="ECO:0000313" key="6">
    <source>
        <dbReference type="Proteomes" id="UP000256645"/>
    </source>
</evidence>
<name>A0A3D8QSI6_9HELO</name>
<feature type="region of interest" description="Disordered" evidence="3">
    <location>
        <begin position="385"/>
        <end position="407"/>
    </location>
</feature>
<dbReference type="SUPFAM" id="SSF57701">
    <property type="entry name" value="Zn2/Cys6 DNA-binding domain"/>
    <property type="match status" value="1"/>
</dbReference>
<dbReference type="PANTHER" id="PTHR37534">
    <property type="entry name" value="TRANSCRIPTIONAL ACTIVATOR PROTEIN UGA3"/>
    <property type="match status" value="1"/>
</dbReference>
<organism evidence="5 6">
    <name type="scientific">Coleophoma cylindrospora</name>
    <dbReference type="NCBI Taxonomy" id="1849047"/>
    <lineage>
        <taxon>Eukaryota</taxon>
        <taxon>Fungi</taxon>
        <taxon>Dikarya</taxon>
        <taxon>Ascomycota</taxon>
        <taxon>Pezizomycotina</taxon>
        <taxon>Leotiomycetes</taxon>
        <taxon>Helotiales</taxon>
        <taxon>Dermateaceae</taxon>
        <taxon>Coleophoma</taxon>
    </lineage>
</organism>
<sequence>MSSTKIPFYGRTRTPRTRSGCLCCRERKLKCDEKKPICLRCEASRRTCTYGLKLSWPGETRDVVRKRSGRSPLSDCAEKNRVGTHQIVWAAFLNTSFDDFGFDSRQTLASRRRRLSPSSRYRGQPLLGSSQAYLPLGPSIYSPPVSLPKLDMQLLDFYANRMCSSCTLLDKQDNNFRNTIVPLAFRSQLILRSVLAVAAKSLASVSRSSAYETTALTYFGDSVFLLHRLLSCPNATTLAASRTEILSTIFMLCLFDLSSNGGGSWMLHLQGARKIIELYIQSTDEQDTAIIHFLGQYFASHSILAYTAISDPNREQQLWEGATFWSRKVERPACEVNCFTGCSNKLMEIILMITHAIRTRHSSLHLGNDEESYMRKQDLEGILNELSQSPTPSSSPSMSQNEQKLHSTETASPAGFRIAALLLLQYLEVDPEVAEAVTSSCVRGILNLMPAWIDQVRHSHTSSIWRARSLWPYFIAACHVTEDEDRILVLSMFREMAKDSNQRFRNVTMVQQIVETLWKRKDLECDENTESDIVGRTHASPFLSRHAKSRDFCFAWEEVMAHLDCDLSWT</sequence>
<dbReference type="PROSITE" id="PS00463">
    <property type="entry name" value="ZN2_CY6_FUNGAL_1"/>
    <property type="match status" value="1"/>
</dbReference>
<dbReference type="GO" id="GO:0045944">
    <property type="term" value="P:positive regulation of transcription by RNA polymerase II"/>
    <property type="evidence" value="ECO:0007669"/>
    <property type="project" value="TreeGrafter"/>
</dbReference>
<dbReference type="Gene3D" id="4.10.240.10">
    <property type="entry name" value="Zn(2)-C6 fungal-type DNA-binding domain"/>
    <property type="match status" value="1"/>
</dbReference>
<dbReference type="EMBL" id="PDLM01000012">
    <property type="protein sequence ID" value="RDW64638.1"/>
    <property type="molecule type" value="Genomic_DNA"/>
</dbReference>
<keyword evidence="6" id="KW-1185">Reference proteome</keyword>
<dbReference type="Pfam" id="PF11951">
    <property type="entry name" value="Fungal_trans_2"/>
    <property type="match status" value="1"/>
</dbReference>
<keyword evidence="2" id="KW-0539">Nucleus</keyword>
<dbReference type="InterPro" id="IPR036864">
    <property type="entry name" value="Zn2-C6_fun-type_DNA-bd_sf"/>
</dbReference>
<dbReference type="GO" id="GO:0008270">
    <property type="term" value="F:zinc ion binding"/>
    <property type="evidence" value="ECO:0007669"/>
    <property type="project" value="InterPro"/>
</dbReference>
<dbReference type="GO" id="GO:0005634">
    <property type="term" value="C:nucleus"/>
    <property type="evidence" value="ECO:0007669"/>
    <property type="project" value="UniProtKB-SubCell"/>
</dbReference>
<comment type="subcellular location">
    <subcellularLocation>
        <location evidence="1">Nucleus</location>
    </subcellularLocation>
</comment>
<protein>
    <recommendedName>
        <fullName evidence="4">Zn(2)-C6 fungal-type domain-containing protein</fullName>
    </recommendedName>
</protein>
<evidence type="ECO:0000259" key="4">
    <source>
        <dbReference type="PROSITE" id="PS50048"/>
    </source>
</evidence>
<dbReference type="Proteomes" id="UP000256645">
    <property type="component" value="Unassembled WGS sequence"/>
</dbReference>
<accession>A0A3D8QSI6</accession>
<reference evidence="5 6" key="1">
    <citation type="journal article" date="2018" name="IMA Fungus">
        <title>IMA Genome-F 9: Draft genome sequence of Annulohypoxylon stygium, Aspergillus mulundensis, Berkeleyomyces basicola (syn. Thielaviopsis basicola), Ceratocystis smalleyi, two Cercospora beticola strains, Coleophoma cylindrospora, Fusarium fracticaudum, Phialophora cf. hyalina, and Morchella septimelata.</title>
        <authorList>
            <person name="Wingfield B.D."/>
            <person name="Bills G.F."/>
            <person name="Dong Y."/>
            <person name="Huang W."/>
            <person name="Nel W.J."/>
            <person name="Swalarsk-Parry B.S."/>
            <person name="Vaghefi N."/>
            <person name="Wilken P.M."/>
            <person name="An Z."/>
            <person name="de Beer Z.W."/>
            <person name="De Vos L."/>
            <person name="Chen L."/>
            <person name="Duong T.A."/>
            <person name="Gao Y."/>
            <person name="Hammerbacher A."/>
            <person name="Kikkert J.R."/>
            <person name="Li Y."/>
            <person name="Li H."/>
            <person name="Li K."/>
            <person name="Li Q."/>
            <person name="Liu X."/>
            <person name="Ma X."/>
            <person name="Naidoo K."/>
            <person name="Pethybridge S.J."/>
            <person name="Sun J."/>
            <person name="Steenkamp E.T."/>
            <person name="van der Nest M.A."/>
            <person name="van Wyk S."/>
            <person name="Wingfield M.J."/>
            <person name="Xiong C."/>
            <person name="Yue Q."/>
            <person name="Zhang X."/>
        </authorList>
    </citation>
    <scope>NUCLEOTIDE SEQUENCE [LARGE SCALE GENOMIC DNA]</scope>
    <source>
        <strain evidence="5 6">BP6252</strain>
    </source>
</reference>
<dbReference type="Pfam" id="PF00172">
    <property type="entry name" value="Zn_clus"/>
    <property type="match status" value="1"/>
</dbReference>